<dbReference type="PRINTS" id="PR00507">
    <property type="entry name" value="N12N6MTFRASE"/>
</dbReference>
<dbReference type="PANTHER" id="PTHR47739">
    <property type="entry name" value="TRNA1(VAL) (ADENINE(37)-N6)-METHYLTRANSFERASE"/>
    <property type="match status" value="1"/>
</dbReference>
<dbReference type="RefSeq" id="WP_243548539.1">
    <property type="nucleotide sequence ID" value="NZ_CP094532.1"/>
</dbReference>
<dbReference type="InterPro" id="IPR050210">
    <property type="entry name" value="tRNA_Adenine-N(6)_MTase"/>
</dbReference>
<dbReference type="PANTHER" id="PTHR47739:SF1">
    <property type="entry name" value="TRNA1(VAL) (ADENINE(37)-N6)-METHYLTRANSFERASE"/>
    <property type="match status" value="1"/>
</dbReference>
<dbReference type="GO" id="GO:0032259">
    <property type="term" value="P:methylation"/>
    <property type="evidence" value="ECO:0007669"/>
    <property type="project" value="UniProtKB-KW"/>
</dbReference>
<dbReference type="InterPro" id="IPR029063">
    <property type="entry name" value="SAM-dependent_MTases_sf"/>
</dbReference>
<dbReference type="Pfam" id="PF05175">
    <property type="entry name" value="MTS"/>
    <property type="match status" value="1"/>
</dbReference>
<keyword evidence="5" id="KW-1185">Reference proteome</keyword>
<accession>A0ABY4BN15</accession>
<dbReference type="SUPFAM" id="SSF53335">
    <property type="entry name" value="S-adenosyl-L-methionine-dependent methyltransferases"/>
    <property type="match status" value="1"/>
</dbReference>
<feature type="domain" description="Methyltransferase small" evidence="3">
    <location>
        <begin position="25"/>
        <end position="154"/>
    </location>
</feature>
<dbReference type="Proteomes" id="UP000831460">
    <property type="component" value="Chromosome"/>
</dbReference>
<evidence type="ECO:0000256" key="1">
    <source>
        <dbReference type="ARBA" id="ARBA00022603"/>
    </source>
</evidence>
<keyword evidence="1 4" id="KW-0808">Transferase</keyword>
<evidence type="ECO:0000256" key="2">
    <source>
        <dbReference type="ARBA" id="ARBA00022691"/>
    </source>
</evidence>
<dbReference type="InterPro" id="IPR007848">
    <property type="entry name" value="Small_mtfrase_dom"/>
</dbReference>
<dbReference type="PROSITE" id="PS00092">
    <property type="entry name" value="N6_MTASE"/>
    <property type="match status" value="1"/>
</dbReference>
<evidence type="ECO:0000313" key="4">
    <source>
        <dbReference type="EMBL" id="UOE40565.1"/>
    </source>
</evidence>
<name>A0ABY4BN15_9FLAO</name>
<protein>
    <submittedName>
        <fullName evidence="4">Methyltransferase</fullName>
    </submittedName>
</protein>
<proteinExistence type="predicted"/>
<dbReference type="EMBL" id="CP094532">
    <property type="protein sequence ID" value="UOE40565.1"/>
    <property type="molecule type" value="Genomic_DNA"/>
</dbReference>
<evidence type="ECO:0000259" key="3">
    <source>
        <dbReference type="Pfam" id="PF05175"/>
    </source>
</evidence>
<sequence>MKPFHFQQFTVRQSKAVFRVGTDAVLLGALCSVSGRNKMLEVGTGTGIISLMLAQRNLDAEILAIDINKDASELAEENFRESPFHERMKVSQADFKAFKPSEKFDLIISNPPYFEENSSSKDILARQQTELNFDSLIEKSSKLLTPNGTLSVIIPFESGSYFESKCLENNLKLHRKTSVYGIRNSSPKRAVLEFGFEEKIVAENSFTIEETPRKYSEEYLKLTENFHQFQK</sequence>
<organism evidence="4 5">
    <name type="scientific">Chryseobacterium suipulveris</name>
    <dbReference type="NCBI Taxonomy" id="2929800"/>
    <lineage>
        <taxon>Bacteria</taxon>
        <taxon>Pseudomonadati</taxon>
        <taxon>Bacteroidota</taxon>
        <taxon>Flavobacteriia</taxon>
        <taxon>Flavobacteriales</taxon>
        <taxon>Weeksellaceae</taxon>
        <taxon>Chryseobacterium group</taxon>
        <taxon>Chryseobacterium</taxon>
    </lineage>
</organism>
<dbReference type="InterPro" id="IPR002052">
    <property type="entry name" value="DNA_methylase_N6_adenine_CS"/>
</dbReference>
<dbReference type="GO" id="GO:0008168">
    <property type="term" value="F:methyltransferase activity"/>
    <property type="evidence" value="ECO:0007669"/>
    <property type="project" value="UniProtKB-KW"/>
</dbReference>
<keyword evidence="1 4" id="KW-0489">Methyltransferase</keyword>
<keyword evidence="2" id="KW-0949">S-adenosyl-L-methionine</keyword>
<dbReference type="CDD" id="cd02440">
    <property type="entry name" value="AdoMet_MTases"/>
    <property type="match status" value="1"/>
</dbReference>
<evidence type="ECO:0000313" key="5">
    <source>
        <dbReference type="Proteomes" id="UP000831460"/>
    </source>
</evidence>
<reference evidence="4 5" key="1">
    <citation type="submission" date="2022-03" db="EMBL/GenBank/DDBJ databases">
        <title>Chryseobacterium sp. isolated from particulate matters in swine house.</title>
        <authorList>
            <person name="Won M."/>
            <person name="Kim S.-J."/>
            <person name="Kwon S.-W."/>
        </authorList>
    </citation>
    <scope>NUCLEOTIDE SEQUENCE [LARGE SCALE GENOMIC DNA]</scope>
    <source>
        <strain evidence="4 5">SC2-2</strain>
    </source>
</reference>
<gene>
    <name evidence="4" type="ORF">MTP09_11710</name>
</gene>
<dbReference type="Gene3D" id="3.40.50.150">
    <property type="entry name" value="Vaccinia Virus protein VP39"/>
    <property type="match status" value="1"/>
</dbReference>